<geneLocation type="plasmid" evidence="1">
    <name>unnamed2</name>
</geneLocation>
<dbReference type="EMBL" id="CP033971">
    <property type="protein sequence ID" value="AZG17258.1"/>
    <property type="molecule type" value="Genomic_DNA"/>
</dbReference>
<dbReference type="InterPro" id="IPR004155">
    <property type="entry name" value="PBS_lyase_HEAT"/>
</dbReference>
<dbReference type="RefSeq" id="WP_124686987.1">
    <property type="nucleotide sequence ID" value="NZ_CP033971.1"/>
</dbReference>
<reference evidence="2" key="1">
    <citation type="submission" date="2018-11" db="EMBL/GenBank/DDBJ databases">
        <title>FDA dAtabase for Regulatory Grade micrObial Sequences (FDA-ARGOS): Supporting development and validation of Infectious Disease Dx tests.</title>
        <authorList>
            <person name="Goldberg B."/>
            <person name="Campos J."/>
            <person name="Tallon L."/>
            <person name="Sadzewicz L."/>
            <person name="Zhao X."/>
            <person name="Vavikolanu K."/>
            <person name="Mehta A."/>
            <person name="Aluvathingal J."/>
            <person name="Nadendla S."/>
            <person name="Geyer C."/>
            <person name="Nandy P."/>
            <person name="Yan Y."/>
            <person name="Sichtig H."/>
        </authorList>
    </citation>
    <scope>NUCLEOTIDE SEQUENCE [LARGE SCALE GENOMIC DNA]</scope>
    <source>
        <strain evidence="2">FDAARGOS_614</strain>
        <plasmid evidence="2">unnamed2</plasmid>
    </source>
</reference>
<keyword evidence="1" id="KW-0614">Plasmid</keyword>
<protein>
    <submittedName>
        <fullName evidence="1">HEAT repeat domain-containing protein</fullName>
    </submittedName>
</protein>
<dbReference type="KEGG" id="cpau:EHF44_27800"/>
<dbReference type="Proteomes" id="UP000270411">
    <property type="component" value="Plasmid unnamed2"/>
</dbReference>
<dbReference type="InterPro" id="IPR011989">
    <property type="entry name" value="ARM-like"/>
</dbReference>
<proteinExistence type="predicted"/>
<organism evidence="1 2">
    <name type="scientific">Cupriavidus pauculus</name>
    <dbReference type="NCBI Taxonomy" id="82633"/>
    <lineage>
        <taxon>Bacteria</taxon>
        <taxon>Pseudomonadati</taxon>
        <taxon>Pseudomonadota</taxon>
        <taxon>Betaproteobacteria</taxon>
        <taxon>Burkholderiales</taxon>
        <taxon>Burkholderiaceae</taxon>
        <taxon>Cupriavidus</taxon>
    </lineage>
</organism>
<gene>
    <name evidence="1" type="ORF">EHF44_27800</name>
</gene>
<evidence type="ECO:0000313" key="1">
    <source>
        <dbReference type="EMBL" id="AZG17258.1"/>
    </source>
</evidence>
<evidence type="ECO:0000313" key="2">
    <source>
        <dbReference type="Proteomes" id="UP000270411"/>
    </source>
</evidence>
<dbReference type="Gene3D" id="1.25.10.10">
    <property type="entry name" value="Leucine-rich Repeat Variant"/>
    <property type="match status" value="1"/>
</dbReference>
<accession>A0A3G8HA89</accession>
<dbReference type="AlphaFoldDB" id="A0A3G8HA89"/>
<name>A0A3G8HA89_9BURK</name>
<dbReference type="Pfam" id="PF03130">
    <property type="entry name" value="HEAT_PBS"/>
    <property type="match status" value="1"/>
</dbReference>
<sequence>MATTQDALKALIDLLHNGKNIADRGGAATGLGYIGGEEARAELIAALGKSRTSEERGIIATALGQATQR</sequence>